<comment type="caution">
    <text evidence="1">The sequence shown here is derived from an EMBL/GenBank/DDBJ whole genome shotgun (WGS) entry which is preliminary data.</text>
</comment>
<sequence length="79" mass="8508">MEWTEPCIAAWAARAASERWTAKLIAWSNEIDSAAATAGRNTAAKEAARKKIGDMETPWTNEGIAGVWTSHASTSQSTE</sequence>
<reference evidence="1 2" key="1">
    <citation type="journal article" date="2019" name="Microbiol. Resour. Announc.">
        <title>Draft Genome Sequence of Comamonas testosteroni TA441, a Bacterium That Has a Cryptic Phenol Degradation Gene Cluster.</title>
        <authorList>
            <person name="Arai H."/>
            <person name="Ishii M."/>
        </authorList>
    </citation>
    <scope>NUCLEOTIDE SEQUENCE [LARGE SCALE GENOMIC DNA]</scope>
    <source>
        <strain evidence="1 2">TA441</strain>
    </source>
</reference>
<proteinExistence type="predicted"/>
<evidence type="ECO:0000313" key="2">
    <source>
        <dbReference type="Proteomes" id="UP000323105"/>
    </source>
</evidence>
<name>A0A5A7MHS2_COMTE</name>
<gene>
    <name evidence="1" type="ORF">CTTA_3230</name>
</gene>
<protein>
    <submittedName>
        <fullName evidence="1">Uncharacterized protein</fullName>
    </submittedName>
</protein>
<accession>A0A5A7MHS2</accession>
<organism evidence="1 2">
    <name type="scientific">Comamonas testosteroni</name>
    <name type="common">Pseudomonas testosteroni</name>
    <dbReference type="NCBI Taxonomy" id="285"/>
    <lineage>
        <taxon>Bacteria</taxon>
        <taxon>Pseudomonadati</taxon>
        <taxon>Pseudomonadota</taxon>
        <taxon>Betaproteobacteria</taxon>
        <taxon>Burkholderiales</taxon>
        <taxon>Comamonadaceae</taxon>
        <taxon>Comamonas</taxon>
    </lineage>
</organism>
<dbReference type="Proteomes" id="UP000323105">
    <property type="component" value="Unassembled WGS sequence"/>
</dbReference>
<dbReference type="EMBL" id="BKBW01000006">
    <property type="protein sequence ID" value="GEQ76225.1"/>
    <property type="molecule type" value="Genomic_DNA"/>
</dbReference>
<dbReference type="AlphaFoldDB" id="A0A5A7MHS2"/>
<evidence type="ECO:0000313" key="1">
    <source>
        <dbReference type="EMBL" id="GEQ76225.1"/>
    </source>
</evidence>